<dbReference type="GO" id="GO:0000381">
    <property type="term" value="P:regulation of alternative mRNA splicing, via spliceosome"/>
    <property type="evidence" value="ECO:0007669"/>
    <property type="project" value="TreeGrafter"/>
</dbReference>
<dbReference type="PANTHER" id="PTHR18806">
    <property type="entry name" value="RBM25 PROTEIN"/>
    <property type="match status" value="1"/>
</dbReference>
<dbReference type="PANTHER" id="PTHR18806:SF4">
    <property type="entry name" value="RNA-BINDING PROTEIN 25"/>
    <property type="match status" value="1"/>
</dbReference>
<accession>A0A8S3B5A3</accession>
<dbReference type="Gene3D" id="1.20.1390.10">
    <property type="entry name" value="PWI domain"/>
    <property type="match status" value="1"/>
</dbReference>
<dbReference type="Pfam" id="PF01480">
    <property type="entry name" value="PWI"/>
    <property type="match status" value="1"/>
</dbReference>
<organism evidence="5 6">
    <name type="scientific">Rotaria magnacalcarata</name>
    <dbReference type="NCBI Taxonomy" id="392030"/>
    <lineage>
        <taxon>Eukaryota</taxon>
        <taxon>Metazoa</taxon>
        <taxon>Spiralia</taxon>
        <taxon>Gnathifera</taxon>
        <taxon>Rotifera</taxon>
        <taxon>Eurotatoria</taxon>
        <taxon>Bdelloidea</taxon>
        <taxon>Philodinida</taxon>
        <taxon>Philodinidae</taxon>
        <taxon>Rotaria</taxon>
    </lineage>
</organism>
<protein>
    <recommendedName>
        <fullName evidence="2">PWI domain-containing protein</fullName>
    </recommendedName>
</protein>
<sequence length="77" mass="8971">MEKRIKPWVTKKIVEYIGEEEPTLTDFICTSIMSKKSADSILADIRVVLDDEAEVFVVKMWRLIVYEIEAKRHGLSK</sequence>
<dbReference type="Proteomes" id="UP000681967">
    <property type="component" value="Unassembled WGS sequence"/>
</dbReference>
<gene>
    <name evidence="3" type="ORF">BYL167_LOCUS36275</name>
    <name evidence="4" type="ORF">GIL414_LOCUS35979</name>
    <name evidence="5" type="ORF">SMN809_LOCUS44891</name>
</gene>
<dbReference type="AlphaFoldDB" id="A0A8S3B5A3"/>
<feature type="domain" description="PWI" evidence="2">
    <location>
        <begin position="1"/>
        <end position="77"/>
    </location>
</feature>
<evidence type="ECO:0000259" key="2">
    <source>
        <dbReference type="PROSITE" id="PS51025"/>
    </source>
</evidence>
<dbReference type="Proteomes" id="UP000676336">
    <property type="component" value="Unassembled WGS sequence"/>
</dbReference>
<dbReference type="SMART" id="SM00311">
    <property type="entry name" value="PWI"/>
    <property type="match status" value="1"/>
</dbReference>
<dbReference type="EMBL" id="CAJOBI010135864">
    <property type="protein sequence ID" value="CAF4745263.1"/>
    <property type="molecule type" value="Genomic_DNA"/>
</dbReference>
<comment type="caution">
    <text evidence="5">The sequence shown here is derived from an EMBL/GenBank/DDBJ whole genome shotgun (WGS) entry which is preliminary data.</text>
</comment>
<name>A0A8S3B5A3_9BILA</name>
<dbReference type="Proteomes" id="UP000681720">
    <property type="component" value="Unassembled WGS sequence"/>
</dbReference>
<dbReference type="GO" id="GO:0005681">
    <property type="term" value="C:spliceosomal complex"/>
    <property type="evidence" value="ECO:0007669"/>
    <property type="project" value="TreeGrafter"/>
</dbReference>
<evidence type="ECO:0000313" key="5">
    <source>
        <dbReference type="EMBL" id="CAF4745263.1"/>
    </source>
</evidence>
<dbReference type="GO" id="GO:0006397">
    <property type="term" value="P:mRNA processing"/>
    <property type="evidence" value="ECO:0007669"/>
    <property type="project" value="UniProtKB-KW"/>
</dbReference>
<evidence type="ECO:0000313" key="4">
    <source>
        <dbReference type="EMBL" id="CAF4529993.1"/>
    </source>
</evidence>
<dbReference type="PROSITE" id="PS51025">
    <property type="entry name" value="PWI"/>
    <property type="match status" value="1"/>
</dbReference>
<dbReference type="GO" id="GO:0003729">
    <property type="term" value="F:mRNA binding"/>
    <property type="evidence" value="ECO:0007669"/>
    <property type="project" value="TreeGrafter"/>
</dbReference>
<dbReference type="InterPro" id="IPR002483">
    <property type="entry name" value="PWI_dom"/>
</dbReference>
<dbReference type="SUPFAM" id="SSF101233">
    <property type="entry name" value="PWI domain"/>
    <property type="match status" value="1"/>
</dbReference>
<dbReference type="EMBL" id="CAJOBH010078746">
    <property type="protein sequence ID" value="CAF4506824.1"/>
    <property type="molecule type" value="Genomic_DNA"/>
</dbReference>
<proteinExistence type="predicted"/>
<evidence type="ECO:0000313" key="3">
    <source>
        <dbReference type="EMBL" id="CAF4506824.1"/>
    </source>
</evidence>
<evidence type="ECO:0000313" key="6">
    <source>
        <dbReference type="Proteomes" id="UP000676336"/>
    </source>
</evidence>
<keyword evidence="1" id="KW-0507">mRNA processing</keyword>
<reference evidence="5" key="1">
    <citation type="submission" date="2021-02" db="EMBL/GenBank/DDBJ databases">
        <authorList>
            <person name="Nowell W R."/>
        </authorList>
    </citation>
    <scope>NUCLEOTIDE SEQUENCE</scope>
</reference>
<dbReference type="InterPro" id="IPR052768">
    <property type="entry name" value="RBM25"/>
</dbReference>
<dbReference type="EMBL" id="CAJOBJ010088244">
    <property type="protein sequence ID" value="CAF4529993.1"/>
    <property type="molecule type" value="Genomic_DNA"/>
</dbReference>
<evidence type="ECO:0000256" key="1">
    <source>
        <dbReference type="ARBA" id="ARBA00022664"/>
    </source>
</evidence>
<dbReference type="InterPro" id="IPR036483">
    <property type="entry name" value="PWI_dom_sf"/>
</dbReference>